<dbReference type="PANTHER" id="PTHR43792:SF1">
    <property type="entry name" value="N-ACETYLTRANSFERASE DOMAIN-CONTAINING PROTEIN"/>
    <property type="match status" value="1"/>
</dbReference>
<dbReference type="Pfam" id="PF13302">
    <property type="entry name" value="Acetyltransf_3"/>
    <property type="match status" value="1"/>
</dbReference>
<evidence type="ECO:0000256" key="1">
    <source>
        <dbReference type="SAM" id="MobiDB-lite"/>
    </source>
</evidence>
<dbReference type="EMBL" id="ML992501">
    <property type="protein sequence ID" value="KAF2227403.1"/>
    <property type="molecule type" value="Genomic_DNA"/>
</dbReference>
<dbReference type="InterPro" id="IPR051531">
    <property type="entry name" value="N-acetyltransferase"/>
</dbReference>
<dbReference type="PROSITE" id="PS51186">
    <property type="entry name" value="GNAT"/>
    <property type="match status" value="1"/>
</dbReference>
<sequence>MSASVDTILQHEKVPDPTIVTPRLRLRPPRPDDLDFMHWLHLSQEATRWTPSIRSKSLPDTEKRLAMMLSEHPPLVHMLVVELLPTTDRPEPFPIGTAGSFRPAELGYGFHQDYFGKGYGTEAALAYCHWFRAQYPGERMIGKTFPENLASVRVLEKCGFTAAREGEREDWPLDQGGGGTWIDRTGDVK</sequence>
<organism evidence="3 4">
    <name type="scientific">Elsinoe ampelina</name>
    <dbReference type="NCBI Taxonomy" id="302913"/>
    <lineage>
        <taxon>Eukaryota</taxon>
        <taxon>Fungi</taxon>
        <taxon>Dikarya</taxon>
        <taxon>Ascomycota</taxon>
        <taxon>Pezizomycotina</taxon>
        <taxon>Dothideomycetes</taxon>
        <taxon>Dothideomycetidae</taxon>
        <taxon>Myriangiales</taxon>
        <taxon>Elsinoaceae</taxon>
        <taxon>Elsinoe</taxon>
    </lineage>
</organism>
<gene>
    <name evidence="3" type="ORF">BDZ85DRAFT_2930</name>
</gene>
<name>A0A6A6GPU9_9PEZI</name>
<dbReference type="AlphaFoldDB" id="A0A6A6GPU9"/>
<dbReference type="GO" id="GO:0016747">
    <property type="term" value="F:acyltransferase activity, transferring groups other than amino-acyl groups"/>
    <property type="evidence" value="ECO:0007669"/>
    <property type="project" value="InterPro"/>
</dbReference>
<dbReference type="PANTHER" id="PTHR43792">
    <property type="entry name" value="GNAT FAMILY, PUTATIVE (AFU_ORTHOLOGUE AFUA_3G00765)-RELATED-RELATED"/>
    <property type="match status" value="1"/>
</dbReference>
<evidence type="ECO:0000259" key="2">
    <source>
        <dbReference type="PROSITE" id="PS51186"/>
    </source>
</evidence>
<dbReference type="InterPro" id="IPR000182">
    <property type="entry name" value="GNAT_dom"/>
</dbReference>
<protein>
    <submittedName>
        <fullName evidence="3">Acyl-CoA N-acyltransferase</fullName>
    </submittedName>
</protein>
<evidence type="ECO:0000313" key="3">
    <source>
        <dbReference type="EMBL" id="KAF2227403.1"/>
    </source>
</evidence>
<accession>A0A6A6GPU9</accession>
<keyword evidence="3" id="KW-0012">Acyltransferase</keyword>
<dbReference type="SUPFAM" id="SSF55729">
    <property type="entry name" value="Acyl-CoA N-acyltransferases (Nat)"/>
    <property type="match status" value="1"/>
</dbReference>
<keyword evidence="4" id="KW-1185">Reference proteome</keyword>
<dbReference type="Gene3D" id="3.40.630.30">
    <property type="match status" value="1"/>
</dbReference>
<feature type="region of interest" description="Disordered" evidence="1">
    <location>
        <begin position="169"/>
        <end position="189"/>
    </location>
</feature>
<dbReference type="Proteomes" id="UP000799538">
    <property type="component" value="Unassembled WGS sequence"/>
</dbReference>
<dbReference type="InterPro" id="IPR016181">
    <property type="entry name" value="Acyl_CoA_acyltransferase"/>
</dbReference>
<dbReference type="OrthoDB" id="4072826at2759"/>
<keyword evidence="3" id="KW-0808">Transferase</keyword>
<evidence type="ECO:0000313" key="4">
    <source>
        <dbReference type="Proteomes" id="UP000799538"/>
    </source>
</evidence>
<reference evidence="4" key="1">
    <citation type="journal article" date="2020" name="Stud. Mycol.">
        <title>101 Dothideomycetes genomes: A test case for predicting lifestyles and emergence of pathogens.</title>
        <authorList>
            <person name="Haridas S."/>
            <person name="Albert R."/>
            <person name="Binder M."/>
            <person name="Bloem J."/>
            <person name="LaButti K."/>
            <person name="Salamov A."/>
            <person name="Andreopoulos B."/>
            <person name="Baker S."/>
            <person name="Barry K."/>
            <person name="Bills G."/>
            <person name="Bluhm B."/>
            <person name="Cannon C."/>
            <person name="Castanera R."/>
            <person name="Culley D."/>
            <person name="Daum C."/>
            <person name="Ezra D."/>
            <person name="Gonzalez J."/>
            <person name="Henrissat B."/>
            <person name="Kuo A."/>
            <person name="Liang C."/>
            <person name="Lipzen A."/>
            <person name="Lutzoni F."/>
            <person name="Magnuson J."/>
            <person name="Mondo S."/>
            <person name="Nolan M."/>
            <person name="Ohm R."/>
            <person name="Pangilinan J."/>
            <person name="Park H.-J."/>
            <person name="Ramirez L."/>
            <person name="Alfaro M."/>
            <person name="Sun H."/>
            <person name="Tritt A."/>
            <person name="Yoshinaga Y."/>
            <person name="Zwiers L.-H."/>
            <person name="Turgeon B."/>
            <person name="Goodwin S."/>
            <person name="Spatafora J."/>
            <person name="Crous P."/>
            <person name="Grigoriev I."/>
        </authorList>
    </citation>
    <scope>NUCLEOTIDE SEQUENCE [LARGE SCALE GENOMIC DNA]</scope>
    <source>
        <strain evidence="4">CECT 20119</strain>
    </source>
</reference>
<proteinExistence type="predicted"/>
<feature type="domain" description="N-acetyltransferase" evidence="2">
    <location>
        <begin position="24"/>
        <end position="187"/>
    </location>
</feature>